<proteinExistence type="predicted"/>
<reference evidence="1" key="1">
    <citation type="submission" date="2020-02" db="EMBL/GenBank/DDBJ databases">
        <authorList>
            <person name="Meier V. D."/>
        </authorList>
    </citation>
    <scope>NUCLEOTIDE SEQUENCE</scope>
    <source>
        <strain evidence="1">AVDCRST_MAG01</strain>
    </source>
</reference>
<organism evidence="1">
    <name type="scientific">uncultured Rubrobacteraceae bacterium</name>
    <dbReference type="NCBI Taxonomy" id="349277"/>
    <lineage>
        <taxon>Bacteria</taxon>
        <taxon>Bacillati</taxon>
        <taxon>Actinomycetota</taxon>
        <taxon>Rubrobacteria</taxon>
        <taxon>Rubrobacterales</taxon>
        <taxon>Rubrobacteraceae</taxon>
        <taxon>environmental samples</taxon>
    </lineage>
</organism>
<evidence type="ECO:0000313" key="1">
    <source>
        <dbReference type="EMBL" id="CAA9407730.1"/>
    </source>
</evidence>
<dbReference type="EMBL" id="CADCUW010000206">
    <property type="protein sequence ID" value="CAA9407730.1"/>
    <property type="molecule type" value="Genomic_DNA"/>
</dbReference>
<protein>
    <submittedName>
        <fullName evidence="1">Uncharacterized protein</fullName>
    </submittedName>
</protein>
<accession>A0A6J4P907</accession>
<dbReference type="AlphaFoldDB" id="A0A6J4P907"/>
<name>A0A6J4P907_9ACTN</name>
<sequence length="164" mass="18129">MLDAFGYAVWRRWRVSGEEALAGREAALWLREKTLTVEHAGEPLSRYAVEFATGTDKPSALRHPVLFGTSLRLAQPRLFTLSERGECEGREAGRLRAQEATARLAAAGPVFLPRGLGLNRRPTVFGVRVRAGIWASGCPQRSWQPEWVPTGREMLVVADACVDT</sequence>
<gene>
    <name evidence="1" type="ORF">AVDCRST_MAG01-01-1422</name>
</gene>